<evidence type="ECO:0000313" key="4">
    <source>
        <dbReference type="Proteomes" id="UP000551616"/>
    </source>
</evidence>
<sequence length="118" mass="12111">MTDSNPYNSPHTGLEAATGVEPLDTSGDGTGGLIPYKNPAALAAYYLAILGLFPVIGIFASIPAFVLGIMGLRRRAQNPAVKGSVHAWIGIVLGGIATLLNLSCVGMIVFGVVSDATR</sequence>
<keyword evidence="2" id="KW-1133">Transmembrane helix</keyword>
<feature type="transmembrane region" description="Helical" evidence="2">
    <location>
        <begin position="88"/>
        <end position="113"/>
    </location>
</feature>
<organism evidence="3 4">
    <name type="scientific">Bremerella alba</name>
    <dbReference type="NCBI Taxonomy" id="980252"/>
    <lineage>
        <taxon>Bacteria</taxon>
        <taxon>Pseudomonadati</taxon>
        <taxon>Planctomycetota</taxon>
        <taxon>Planctomycetia</taxon>
        <taxon>Pirellulales</taxon>
        <taxon>Pirellulaceae</taxon>
        <taxon>Bremerella</taxon>
    </lineage>
</organism>
<evidence type="ECO:0000256" key="1">
    <source>
        <dbReference type="SAM" id="MobiDB-lite"/>
    </source>
</evidence>
<name>A0A7V8V4N2_9BACT</name>
<proteinExistence type="predicted"/>
<keyword evidence="2" id="KW-0472">Membrane</keyword>
<keyword evidence="2" id="KW-0812">Transmembrane</keyword>
<protein>
    <recommendedName>
        <fullName evidence="5">DUF4190 domain-containing protein</fullName>
    </recommendedName>
</protein>
<comment type="caution">
    <text evidence="3">The sequence shown here is derived from an EMBL/GenBank/DDBJ whole genome shotgun (WGS) entry which is preliminary data.</text>
</comment>
<accession>A0A7V8V4N2</accession>
<dbReference type="AlphaFoldDB" id="A0A7V8V4N2"/>
<feature type="transmembrane region" description="Helical" evidence="2">
    <location>
        <begin position="43"/>
        <end position="67"/>
    </location>
</feature>
<dbReference type="RefSeq" id="WP_207396354.1">
    <property type="nucleotide sequence ID" value="NZ_JABRWO010000005.1"/>
</dbReference>
<gene>
    <name evidence="3" type="ORF">HOV93_20560</name>
</gene>
<dbReference type="EMBL" id="JABRWO010000005">
    <property type="protein sequence ID" value="MBA2114888.1"/>
    <property type="molecule type" value="Genomic_DNA"/>
</dbReference>
<evidence type="ECO:0000256" key="2">
    <source>
        <dbReference type="SAM" id="Phobius"/>
    </source>
</evidence>
<reference evidence="3 4" key="1">
    <citation type="submission" date="2020-05" db="EMBL/GenBank/DDBJ databases">
        <title>Bremerella alba sp. nov., a novel planctomycete isolated from the surface of the macroalga Fucus spiralis.</title>
        <authorList>
            <person name="Godinho O."/>
            <person name="Botelho R."/>
            <person name="Albuquerque L."/>
            <person name="Wiegand S."/>
            <person name="Da Costa M.S."/>
            <person name="Lobo-Da-Cunha A."/>
            <person name="Jogler C."/>
            <person name="Lage O.M."/>
        </authorList>
    </citation>
    <scope>NUCLEOTIDE SEQUENCE [LARGE SCALE GENOMIC DNA]</scope>
    <source>
        <strain evidence="3 4">FF15</strain>
    </source>
</reference>
<evidence type="ECO:0008006" key="5">
    <source>
        <dbReference type="Google" id="ProtNLM"/>
    </source>
</evidence>
<feature type="compositionally biased region" description="Polar residues" evidence="1">
    <location>
        <begin position="1"/>
        <end position="11"/>
    </location>
</feature>
<feature type="region of interest" description="Disordered" evidence="1">
    <location>
        <begin position="1"/>
        <end position="24"/>
    </location>
</feature>
<evidence type="ECO:0000313" key="3">
    <source>
        <dbReference type="EMBL" id="MBA2114888.1"/>
    </source>
</evidence>
<dbReference type="Proteomes" id="UP000551616">
    <property type="component" value="Unassembled WGS sequence"/>
</dbReference>
<keyword evidence="4" id="KW-1185">Reference proteome</keyword>